<dbReference type="EMBL" id="JAPWDV010000002">
    <property type="protein sequence ID" value="KAJ6218996.1"/>
    <property type="molecule type" value="Genomic_DNA"/>
</dbReference>
<evidence type="ECO:0000313" key="16">
    <source>
        <dbReference type="EMBL" id="KAJ6218996.1"/>
    </source>
</evidence>
<keyword evidence="9" id="KW-0675">Receptor</keyword>
<feature type="transmembrane region" description="Helical" evidence="13">
    <location>
        <begin position="967"/>
        <end position="990"/>
    </location>
</feature>
<feature type="transmembrane region" description="Helical" evidence="13">
    <location>
        <begin position="763"/>
        <end position="787"/>
    </location>
</feature>
<dbReference type="InterPro" id="IPR052192">
    <property type="entry name" value="Insect_Ionotropic_Sensory_Rcpt"/>
</dbReference>
<evidence type="ECO:0000256" key="5">
    <source>
        <dbReference type="ARBA" id="ARBA00022692"/>
    </source>
</evidence>
<evidence type="ECO:0000259" key="14">
    <source>
        <dbReference type="Pfam" id="PF00060"/>
    </source>
</evidence>
<keyword evidence="6 13" id="KW-1133">Transmembrane helix</keyword>
<dbReference type="Gene3D" id="3.40.190.10">
    <property type="entry name" value="Periplasmic binding protein-like II"/>
    <property type="match status" value="2"/>
</dbReference>
<protein>
    <submittedName>
        <fullName evidence="16">Uncharacterized protein</fullName>
    </submittedName>
</protein>
<feature type="transmembrane region" description="Helical" evidence="13">
    <location>
        <begin position="153"/>
        <end position="176"/>
    </location>
</feature>
<evidence type="ECO:0000256" key="2">
    <source>
        <dbReference type="ARBA" id="ARBA00008685"/>
    </source>
</evidence>
<dbReference type="PANTHER" id="PTHR42643">
    <property type="entry name" value="IONOTROPIC RECEPTOR 20A-RELATED"/>
    <property type="match status" value="1"/>
</dbReference>
<dbReference type="Pfam" id="PF00060">
    <property type="entry name" value="Lig_chan"/>
    <property type="match status" value="1"/>
</dbReference>
<organism evidence="16 17">
    <name type="scientific">Blomia tropicalis</name>
    <name type="common">Mite</name>
    <dbReference type="NCBI Taxonomy" id="40697"/>
    <lineage>
        <taxon>Eukaryota</taxon>
        <taxon>Metazoa</taxon>
        <taxon>Ecdysozoa</taxon>
        <taxon>Arthropoda</taxon>
        <taxon>Chelicerata</taxon>
        <taxon>Arachnida</taxon>
        <taxon>Acari</taxon>
        <taxon>Acariformes</taxon>
        <taxon>Sarcoptiformes</taxon>
        <taxon>Astigmata</taxon>
        <taxon>Glycyphagoidea</taxon>
        <taxon>Echimyopodidae</taxon>
        <taxon>Blomia</taxon>
    </lineage>
</organism>
<dbReference type="Gene3D" id="1.10.287.70">
    <property type="match status" value="1"/>
</dbReference>
<comment type="subcellular location">
    <subcellularLocation>
        <location evidence="1">Cell membrane</location>
        <topology evidence="1">Multi-pass membrane protein</topology>
    </subcellularLocation>
</comment>
<dbReference type="InterPro" id="IPR001320">
    <property type="entry name" value="Iontro_rcpt_C"/>
</dbReference>
<dbReference type="GO" id="GO:0050906">
    <property type="term" value="P:detection of stimulus involved in sensory perception"/>
    <property type="evidence" value="ECO:0007669"/>
    <property type="project" value="UniProtKB-ARBA"/>
</dbReference>
<comment type="caution">
    <text evidence="16">The sequence shown here is derived from an EMBL/GenBank/DDBJ whole genome shotgun (WGS) entry which is preliminary data.</text>
</comment>
<evidence type="ECO:0000259" key="15">
    <source>
        <dbReference type="Pfam" id="PF10613"/>
    </source>
</evidence>
<dbReference type="AlphaFoldDB" id="A0A9Q0RMX6"/>
<evidence type="ECO:0000256" key="1">
    <source>
        <dbReference type="ARBA" id="ARBA00004651"/>
    </source>
</evidence>
<evidence type="ECO:0000256" key="4">
    <source>
        <dbReference type="ARBA" id="ARBA00022475"/>
    </source>
</evidence>
<dbReference type="GO" id="GO:0015276">
    <property type="term" value="F:ligand-gated monoatomic ion channel activity"/>
    <property type="evidence" value="ECO:0007669"/>
    <property type="project" value="InterPro"/>
</dbReference>
<dbReference type="PANTHER" id="PTHR42643:SF24">
    <property type="entry name" value="IONOTROPIC RECEPTOR 60A"/>
    <property type="match status" value="1"/>
</dbReference>
<keyword evidence="11" id="KW-1071">Ligand-gated ion channel</keyword>
<sequence length="1007" mass="118469">MARTIKDYQRMKIPFKDCNLQNRQLTINVNDFPPFCALKRERTNINVTNHVSSEFQTDLNILYLLEKRFNFRSSLLEADGFNEAFWNNNTWIGNVGRVYLLESELGICDITQSYSRLKYVDFTFLTHADSVSSLTLKPTKKLQEWIIGDPFDYIVWLALLGSMFLLTITIVFISRFDREEKSEKFGEIFFYLFMSSLEPIPNIKFFNWKRFGLIQSLILLWIFVSMIIANVYGGLFYFLVAFPKIKTVDTADDVLTFLETKPMKQLLIPSLYLAHVNDSSPLNHFYYKIRQLNERSTIQIKSNWTNPIHYLSVMSDSSPNFLCIRSRVYLELWQHQFFHIFHIGKENLLNQISSFIIQKRSPLLRPFNLVIQRIFEMGITIYNQRRVTLKTKTFSLETRMKFRFSRIDIDSKNNIDQISNLKLDNLYSVFMIWIVGLIISNQTIHQYLRNELCSIDSAQTTKWIRILVSLSPDVSNRFIQDYSHCFDVIVYDVIEHPTELFRLVGINGQFKLKKRFILFNDESIQTETIFQQRIKLFEQVYDECYYSCLPFVVRLASPQNNLVQVNKWIGRLNDTSSSLSLTLVIDQPITKNQNVIYLRPILDGCYRYPHWFHPNKPIDYQRLRIKYKFCDMNYRHLNVAVSDSMPFCHLIRNHLDGTIKFGLDYMAETYLLQMLEKRFHFYSRLIDANQIWDAKRSNGQWTGLIGYVYAKKVDFGICSITRSYERSQYVDFTHFTFDDQLNAMSNQSIHSKRKSLKSCPLRIVFGVWITMTLVLTTSYSSIFYSILTIPEYEKPIDDIEDALEFMERDSRTTIFTSAIYYKHFMKAKPNNQLYYSLGQYIKNTNNKTIVLKGRVKTLLFNHLSTIPVIIIQTAYYGAGLQKLCGTDCFHVSSTDINQDTVSIALPKGSVLLQPFNMAIQQFYEMGIPRKLLRLTFEKIPLVDKALVSKIQPEQLDSIHHIRMKDLYSVYLIWLIGIGLSLIVFCLEIYFKFLILRYNNYGTETPIN</sequence>
<keyword evidence="12" id="KW-0407">Ion channel</keyword>
<evidence type="ECO:0000256" key="3">
    <source>
        <dbReference type="ARBA" id="ARBA00022448"/>
    </source>
</evidence>
<keyword evidence="10" id="KW-0325">Glycoprotein</keyword>
<dbReference type="InterPro" id="IPR019594">
    <property type="entry name" value="Glu/Gly-bd"/>
</dbReference>
<feature type="transmembrane region" description="Helical" evidence="13">
    <location>
        <begin position="188"/>
        <end position="206"/>
    </location>
</feature>
<proteinExistence type="inferred from homology"/>
<feature type="transmembrane region" description="Helical" evidence="13">
    <location>
        <begin position="218"/>
        <end position="240"/>
    </location>
</feature>
<evidence type="ECO:0000256" key="12">
    <source>
        <dbReference type="ARBA" id="ARBA00023303"/>
    </source>
</evidence>
<dbReference type="Proteomes" id="UP001142055">
    <property type="component" value="Chromosome 2"/>
</dbReference>
<evidence type="ECO:0000256" key="9">
    <source>
        <dbReference type="ARBA" id="ARBA00023170"/>
    </source>
</evidence>
<comment type="similarity">
    <text evidence="2">Belongs to the glutamate-gated ion channel (TC 1.A.10.1) family.</text>
</comment>
<feature type="domain" description="Ionotropic glutamate receptor C-terminal" evidence="14">
    <location>
        <begin position="744"/>
        <end position="976"/>
    </location>
</feature>
<reference evidence="16" key="1">
    <citation type="submission" date="2022-12" db="EMBL/GenBank/DDBJ databases">
        <title>Genome assemblies of Blomia tropicalis.</title>
        <authorList>
            <person name="Cui Y."/>
        </authorList>
    </citation>
    <scope>NUCLEOTIDE SEQUENCE</scope>
    <source>
        <tissue evidence="16">Adult mites</tissue>
    </source>
</reference>
<evidence type="ECO:0000313" key="17">
    <source>
        <dbReference type="Proteomes" id="UP001142055"/>
    </source>
</evidence>
<keyword evidence="8 13" id="KW-0472">Membrane</keyword>
<keyword evidence="17" id="KW-1185">Reference proteome</keyword>
<name>A0A9Q0RMX6_BLOTA</name>
<dbReference type="SUPFAM" id="SSF53850">
    <property type="entry name" value="Periplasmic binding protein-like II"/>
    <property type="match status" value="2"/>
</dbReference>
<evidence type="ECO:0000256" key="10">
    <source>
        <dbReference type="ARBA" id="ARBA00023180"/>
    </source>
</evidence>
<dbReference type="GO" id="GO:0005886">
    <property type="term" value="C:plasma membrane"/>
    <property type="evidence" value="ECO:0007669"/>
    <property type="project" value="UniProtKB-SubCell"/>
</dbReference>
<evidence type="ECO:0000256" key="13">
    <source>
        <dbReference type="SAM" id="Phobius"/>
    </source>
</evidence>
<dbReference type="Pfam" id="PF10613">
    <property type="entry name" value="Lig_chan-Glu_bd"/>
    <property type="match status" value="1"/>
</dbReference>
<evidence type="ECO:0000256" key="8">
    <source>
        <dbReference type="ARBA" id="ARBA00023136"/>
    </source>
</evidence>
<keyword evidence="5 13" id="KW-0812">Transmembrane</keyword>
<evidence type="ECO:0000256" key="6">
    <source>
        <dbReference type="ARBA" id="ARBA00022989"/>
    </source>
</evidence>
<keyword evidence="7" id="KW-0406">Ion transport</keyword>
<keyword evidence="3" id="KW-0813">Transport</keyword>
<accession>A0A9Q0RMX6</accession>
<gene>
    <name evidence="16" type="ORF">RDWZM_004808</name>
</gene>
<evidence type="ECO:0000256" key="7">
    <source>
        <dbReference type="ARBA" id="ARBA00023065"/>
    </source>
</evidence>
<evidence type="ECO:0000256" key="11">
    <source>
        <dbReference type="ARBA" id="ARBA00023286"/>
    </source>
</evidence>
<keyword evidence="4" id="KW-1003">Cell membrane</keyword>
<feature type="domain" description="Ionotropic glutamate receptor L-glutamate and glycine-binding" evidence="15">
    <location>
        <begin position="638"/>
        <end position="735"/>
    </location>
</feature>